<keyword evidence="3" id="KW-1185">Reference proteome</keyword>
<reference evidence="2" key="1">
    <citation type="journal article" date="2023" name="Plant J.">
        <title>Genome sequences and population genomics provide insights into the demographic history, inbreeding, and mutation load of two 'living fossil' tree species of Dipteronia.</title>
        <authorList>
            <person name="Feng Y."/>
            <person name="Comes H.P."/>
            <person name="Chen J."/>
            <person name="Zhu S."/>
            <person name="Lu R."/>
            <person name="Zhang X."/>
            <person name="Li P."/>
            <person name="Qiu J."/>
            <person name="Olsen K.M."/>
            <person name="Qiu Y."/>
        </authorList>
    </citation>
    <scope>NUCLEOTIDE SEQUENCE</scope>
    <source>
        <strain evidence="2">KIB01</strain>
    </source>
</reference>
<evidence type="ECO:0000256" key="1">
    <source>
        <dbReference type="SAM" id="Phobius"/>
    </source>
</evidence>
<dbReference type="EMBL" id="JANJYI010000007">
    <property type="protein sequence ID" value="KAK2641849.1"/>
    <property type="molecule type" value="Genomic_DNA"/>
</dbReference>
<evidence type="ECO:0008006" key="4">
    <source>
        <dbReference type="Google" id="ProtNLM"/>
    </source>
</evidence>
<evidence type="ECO:0000313" key="3">
    <source>
        <dbReference type="Proteomes" id="UP001280121"/>
    </source>
</evidence>
<keyword evidence="1" id="KW-0472">Membrane</keyword>
<accession>A0AAD9WS88</accession>
<dbReference type="Proteomes" id="UP001280121">
    <property type="component" value="Unassembled WGS sequence"/>
</dbReference>
<dbReference type="PANTHER" id="PTHR36376:SF1">
    <property type="entry name" value="OS09G0514700 PROTEIN"/>
    <property type="match status" value="1"/>
</dbReference>
<protein>
    <recommendedName>
        <fullName evidence="4">Transmembrane protein</fullName>
    </recommendedName>
</protein>
<keyword evidence="1" id="KW-1133">Transmembrane helix</keyword>
<dbReference type="AlphaFoldDB" id="A0AAD9WS88"/>
<dbReference type="PANTHER" id="PTHR36376">
    <property type="entry name" value="OS09G0514700 PROTEIN"/>
    <property type="match status" value="1"/>
</dbReference>
<feature type="transmembrane region" description="Helical" evidence="1">
    <location>
        <begin position="22"/>
        <end position="41"/>
    </location>
</feature>
<sequence>MEVELLRQTYIITIVHFLYNQFGLNCPFIFLQMLTASYILWKLLVQCRFCSIIEVERSELIDGEESSECLQFEDSIEKTCSRVDDVESNEELSKKRRNIEIEDQNGCGKPDARILRSTKHFAGKVLPRRSMRLVSK</sequence>
<comment type="caution">
    <text evidence="2">The sequence shown here is derived from an EMBL/GenBank/DDBJ whole genome shotgun (WGS) entry which is preliminary data.</text>
</comment>
<keyword evidence="1" id="KW-0812">Transmembrane</keyword>
<evidence type="ECO:0000313" key="2">
    <source>
        <dbReference type="EMBL" id="KAK2641849.1"/>
    </source>
</evidence>
<name>A0AAD9WS88_9ROSI</name>
<gene>
    <name evidence="2" type="ORF">Ddye_023612</name>
</gene>
<proteinExistence type="predicted"/>
<organism evidence="2 3">
    <name type="scientific">Dipteronia dyeriana</name>
    <dbReference type="NCBI Taxonomy" id="168575"/>
    <lineage>
        <taxon>Eukaryota</taxon>
        <taxon>Viridiplantae</taxon>
        <taxon>Streptophyta</taxon>
        <taxon>Embryophyta</taxon>
        <taxon>Tracheophyta</taxon>
        <taxon>Spermatophyta</taxon>
        <taxon>Magnoliopsida</taxon>
        <taxon>eudicotyledons</taxon>
        <taxon>Gunneridae</taxon>
        <taxon>Pentapetalae</taxon>
        <taxon>rosids</taxon>
        <taxon>malvids</taxon>
        <taxon>Sapindales</taxon>
        <taxon>Sapindaceae</taxon>
        <taxon>Hippocastanoideae</taxon>
        <taxon>Acereae</taxon>
        <taxon>Dipteronia</taxon>
    </lineage>
</organism>